<protein>
    <submittedName>
        <fullName evidence="2">Arsenate reductase</fullName>
    </submittedName>
</protein>
<evidence type="ECO:0000256" key="1">
    <source>
        <dbReference type="PROSITE-ProRule" id="PRU01282"/>
    </source>
</evidence>
<dbReference type="PANTHER" id="PTHR30041:SF4">
    <property type="entry name" value="ARSENATE REDUCTASE"/>
    <property type="match status" value="1"/>
</dbReference>
<dbReference type="InterPro" id="IPR036249">
    <property type="entry name" value="Thioredoxin-like_sf"/>
</dbReference>
<dbReference type="PROSITE" id="PS51353">
    <property type="entry name" value="ARSC"/>
    <property type="match status" value="1"/>
</dbReference>
<dbReference type="InterPro" id="IPR006660">
    <property type="entry name" value="Arsenate_reductase-like"/>
</dbReference>
<dbReference type="Proteomes" id="UP000316196">
    <property type="component" value="Unassembled WGS sequence"/>
</dbReference>
<accession>A0A542ZB39</accession>
<proteinExistence type="inferred from homology"/>
<dbReference type="RefSeq" id="WP_142093423.1">
    <property type="nucleotide sequence ID" value="NZ_BAAAMD010000003.1"/>
</dbReference>
<keyword evidence="3" id="KW-1185">Reference proteome</keyword>
<comment type="similarity">
    <text evidence="1">Belongs to the ArsC family.</text>
</comment>
<dbReference type="Gene3D" id="3.40.30.10">
    <property type="entry name" value="Glutaredoxin"/>
    <property type="match status" value="1"/>
</dbReference>
<dbReference type="EMBL" id="VFOR01000002">
    <property type="protein sequence ID" value="TQL57555.1"/>
    <property type="molecule type" value="Genomic_DNA"/>
</dbReference>
<gene>
    <name evidence="2" type="ORF">FB460_1388</name>
</gene>
<organism evidence="2 3">
    <name type="scientific">Propioniferax innocua</name>
    <dbReference type="NCBI Taxonomy" id="1753"/>
    <lineage>
        <taxon>Bacteria</taxon>
        <taxon>Bacillati</taxon>
        <taxon>Actinomycetota</taxon>
        <taxon>Actinomycetes</taxon>
        <taxon>Propionibacteriales</taxon>
        <taxon>Propionibacteriaceae</taxon>
        <taxon>Propioniferax</taxon>
    </lineage>
</organism>
<dbReference type="PANTHER" id="PTHR30041">
    <property type="entry name" value="ARSENATE REDUCTASE"/>
    <property type="match status" value="1"/>
</dbReference>
<dbReference type="Pfam" id="PF03960">
    <property type="entry name" value="ArsC"/>
    <property type="match status" value="1"/>
</dbReference>
<comment type="caution">
    <text evidence="2">The sequence shown here is derived from an EMBL/GenBank/DDBJ whole genome shotgun (WGS) entry which is preliminary data.</text>
</comment>
<sequence>MNDLKILHNPRCSKSRQAVAAAEGQEAEIVQYLKEPLTRAELIDLLGILEDEPTLLVRRDATFKELGLTDDDVATAEQVADVLAENPKLMERPVLIRGDRAIIGRPTERVQPFLQA</sequence>
<name>A0A542ZB39_9ACTN</name>
<reference evidence="2 3" key="1">
    <citation type="submission" date="2019-06" db="EMBL/GenBank/DDBJ databases">
        <title>Sequencing the genomes of 1000 actinobacteria strains.</title>
        <authorList>
            <person name="Klenk H.-P."/>
        </authorList>
    </citation>
    <scope>NUCLEOTIDE SEQUENCE [LARGE SCALE GENOMIC DNA]</scope>
    <source>
        <strain evidence="2 3">DSM 8251</strain>
    </source>
</reference>
<dbReference type="SUPFAM" id="SSF52833">
    <property type="entry name" value="Thioredoxin-like"/>
    <property type="match status" value="1"/>
</dbReference>
<evidence type="ECO:0000313" key="3">
    <source>
        <dbReference type="Proteomes" id="UP000316196"/>
    </source>
</evidence>
<dbReference type="AlphaFoldDB" id="A0A542ZB39"/>
<evidence type="ECO:0000313" key="2">
    <source>
        <dbReference type="EMBL" id="TQL57555.1"/>
    </source>
</evidence>
<dbReference type="OrthoDB" id="9790554at2"/>